<dbReference type="EMBL" id="RZTZ01000001">
    <property type="protein sequence ID" value="RVT67469.1"/>
    <property type="molecule type" value="Genomic_DNA"/>
</dbReference>
<dbReference type="Proteomes" id="UP000288024">
    <property type="component" value="Unassembled WGS sequence"/>
</dbReference>
<evidence type="ECO:0000259" key="1">
    <source>
        <dbReference type="PROSITE" id="PS51725"/>
    </source>
</evidence>
<organism evidence="2 3">
    <name type="scientific">Niallia taxi</name>
    <dbReference type="NCBI Taxonomy" id="2499688"/>
    <lineage>
        <taxon>Bacteria</taxon>
        <taxon>Bacillati</taxon>
        <taxon>Bacillota</taxon>
        <taxon>Bacilli</taxon>
        <taxon>Bacillales</taxon>
        <taxon>Bacillaceae</taxon>
        <taxon>Niallia</taxon>
    </lineage>
</organism>
<dbReference type="Gene3D" id="3.30.70.100">
    <property type="match status" value="1"/>
</dbReference>
<dbReference type="NCBIfam" id="NF009839">
    <property type="entry name" value="PRK13314.1"/>
    <property type="match status" value="1"/>
</dbReference>
<protein>
    <submittedName>
        <fullName evidence="2">Heme oxygenase</fullName>
    </submittedName>
</protein>
<evidence type="ECO:0000313" key="3">
    <source>
        <dbReference type="Proteomes" id="UP000288024"/>
    </source>
</evidence>
<dbReference type="InterPro" id="IPR007138">
    <property type="entry name" value="ABM_dom"/>
</dbReference>
<sequence length="110" mass="12481">MYIVTNTVKVKEGFADGFIERFNRIGKIEEKAGFIGLEVLLTAGTTDYEEITIVTRWENKEGFLGWVGSEEFKESHAHRGGVPEFIIENKTTKYEVKVQRKPIIKEVAGS</sequence>
<comment type="caution">
    <text evidence="2">The sequence shown here is derived from an EMBL/GenBank/DDBJ whole genome shotgun (WGS) entry which is preliminary data.</text>
</comment>
<proteinExistence type="predicted"/>
<dbReference type="AlphaFoldDB" id="A0A3S2TZI7"/>
<dbReference type="PROSITE" id="PS51725">
    <property type="entry name" value="ABM"/>
    <property type="match status" value="1"/>
</dbReference>
<dbReference type="SUPFAM" id="SSF54909">
    <property type="entry name" value="Dimeric alpha+beta barrel"/>
    <property type="match status" value="1"/>
</dbReference>
<keyword evidence="3" id="KW-1185">Reference proteome</keyword>
<dbReference type="PANTHER" id="PTHR34474:SF4">
    <property type="entry name" value="HEME OXYGENASE (STAPHYLOBILIN-PRODUCING) 1"/>
    <property type="match status" value="1"/>
</dbReference>
<dbReference type="InterPro" id="IPR011008">
    <property type="entry name" value="Dimeric_a/b-barrel"/>
</dbReference>
<dbReference type="PANTHER" id="PTHR34474">
    <property type="entry name" value="SIGNAL TRANSDUCTION PROTEIN TRAP"/>
    <property type="match status" value="1"/>
</dbReference>
<name>A0A3S2TZI7_9BACI</name>
<accession>A0A3S2TZI7</accession>
<dbReference type="GeneID" id="87615647"/>
<reference evidence="2 3" key="1">
    <citation type="submission" date="2019-01" db="EMBL/GenBank/DDBJ databases">
        <title>Bacillus sp. M5HDSG1-1, whole genome shotgun sequence.</title>
        <authorList>
            <person name="Tuo L."/>
        </authorList>
    </citation>
    <scope>NUCLEOTIDE SEQUENCE [LARGE SCALE GENOMIC DNA]</scope>
    <source>
        <strain evidence="2 3">M5HDSG1-1</strain>
    </source>
</reference>
<evidence type="ECO:0000313" key="2">
    <source>
        <dbReference type="EMBL" id="RVT67469.1"/>
    </source>
</evidence>
<dbReference type="Pfam" id="PF03992">
    <property type="entry name" value="ABM"/>
    <property type="match status" value="1"/>
</dbReference>
<gene>
    <name evidence="2" type="ORF">EM808_03045</name>
</gene>
<dbReference type="RefSeq" id="WP_127735629.1">
    <property type="nucleotide sequence ID" value="NZ_CP196002.1"/>
</dbReference>
<dbReference type="InterPro" id="IPR050404">
    <property type="entry name" value="Heme-degrading_MO"/>
</dbReference>
<feature type="domain" description="ABM" evidence="1">
    <location>
        <begin position="2"/>
        <end position="94"/>
    </location>
</feature>